<sequence>MQNITIIRPKDHFRWSDLSKLWEYHELLYYLTWRDLKVRYKQTIVGVAWVVFQPFVSMVVFSVIFGQLAGIPSDGVPYPIFVFIGLLFWQFFASALSDISNCLINNQHIISKVYFPRVLLPISLILTRLVDFAVAALILVGLMIYYRFMPNIWVGLAIFPLLLAMTFAACLGFGLFLAALNVKYRDVRFILPFFIQIMMYLTPVVYSTTIVGHKHAWIFAFNPMSSVIKNARSAFLGVWQVNWLELGLSTAVCLVALAIGWAYFRKVEKDSVDLM</sequence>
<dbReference type="Proteomes" id="UP000228533">
    <property type="component" value="Unassembled WGS sequence"/>
</dbReference>
<dbReference type="PROSITE" id="PS51012">
    <property type="entry name" value="ABC_TM2"/>
    <property type="match status" value="1"/>
</dbReference>
<name>A0A2M6WTQ9_9BACT</name>
<dbReference type="GO" id="GO:0015920">
    <property type="term" value="P:lipopolysaccharide transport"/>
    <property type="evidence" value="ECO:0007669"/>
    <property type="project" value="TreeGrafter"/>
</dbReference>
<dbReference type="InterPro" id="IPR047817">
    <property type="entry name" value="ABC2_TM_bact-type"/>
</dbReference>
<dbReference type="GO" id="GO:0140359">
    <property type="term" value="F:ABC-type transporter activity"/>
    <property type="evidence" value="ECO:0007669"/>
    <property type="project" value="InterPro"/>
</dbReference>
<feature type="domain" description="ABC transmembrane type-2" evidence="10">
    <location>
        <begin position="45"/>
        <end position="267"/>
    </location>
</feature>
<keyword evidence="4 9" id="KW-1003">Cell membrane</keyword>
<evidence type="ECO:0000313" key="12">
    <source>
        <dbReference type="Proteomes" id="UP000228533"/>
    </source>
</evidence>
<accession>A0A2M6WTQ9</accession>
<evidence type="ECO:0000256" key="9">
    <source>
        <dbReference type="RuleBase" id="RU361157"/>
    </source>
</evidence>
<comment type="caution">
    <text evidence="11">The sequence shown here is derived from an EMBL/GenBank/DDBJ whole genome shotgun (WGS) entry which is preliminary data.</text>
</comment>
<evidence type="ECO:0000256" key="7">
    <source>
        <dbReference type="ARBA" id="ARBA00022989"/>
    </source>
</evidence>
<evidence type="ECO:0000256" key="4">
    <source>
        <dbReference type="ARBA" id="ARBA00022475"/>
    </source>
</evidence>
<evidence type="ECO:0000313" key="11">
    <source>
        <dbReference type="EMBL" id="PIT96180.1"/>
    </source>
</evidence>
<gene>
    <name evidence="11" type="ORF">COT94_01800</name>
</gene>
<evidence type="ECO:0000256" key="8">
    <source>
        <dbReference type="ARBA" id="ARBA00023136"/>
    </source>
</evidence>
<feature type="transmembrane region" description="Helical" evidence="9">
    <location>
        <begin position="78"/>
        <end position="97"/>
    </location>
</feature>
<feature type="transmembrane region" description="Helical" evidence="9">
    <location>
        <begin position="152"/>
        <end position="177"/>
    </location>
</feature>
<keyword evidence="7 9" id="KW-1133">Transmembrane helix</keyword>
<dbReference type="InterPro" id="IPR013525">
    <property type="entry name" value="ABC2_TM"/>
</dbReference>
<dbReference type="GO" id="GO:0005886">
    <property type="term" value="C:plasma membrane"/>
    <property type="evidence" value="ECO:0007669"/>
    <property type="project" value="UniProtKB-SubCell"/>
</dbReference>
<dbReference type="EMBL" id="PFAM01000012">
    <property type="protein sequence ID" value="PIT96180.1"/>
    <property type="molecule type" value="Genomic_DNA"/>
</dbReference>
<feature type="transmembrane region" description="Helical" evidence="9">
    <location>
        <begin position="118"/>
        <end position="146"/>
    </location>
</feature>
<comment type="similarity">
    <text evidence="2 9">Belongs to the ABC-2 integral membrane protein family.</text>
</comment>
<evidence type="ECO:0000256" key="1">
    <source>
        <dbReference type="ARBA" id="ARBA00004429"/>
    </source>
</evidence>
<keyword evidence="3 9" id="KW-0813">Transport</keyword>
<comment type="subcellular location">
    <subcellularLocation>
        <location evidence="1">Cell inner membrane</location>
        <topology evidence="1">Multi-pass membrane protein</topology>
    </subcellularLocation>
    <subcellularLocation>
        <location evidence="9">Cell membrane</location>
        <topology evidence="9">Multi-pass membrane protein</topology>
    </subcellularLocation>
</comment>
<evidence type="ECO:0000256" key="6">
    <source>
        <dbReference type="ARBA" id="ARBA00022692"/>
    </source>
</evidence>
<dbReference type="PANTHER" id="PTHR30413">
    <property type="entry name" value="INNER MEMBRANE TRANSPORT PERMEASE"/>
    <property type="match status" value="1"/>
</dbReference>
<feature type="transmembrane region" description="Helical" evidence="9">
    <location>
        <begin position="246"/>
        <end position="264"/>
    </location>
</feature>
<proteinExistence type="inferred from homology"/>
<reference evidence="12" key="1">
    <citation type="submission" date="2017-09" db="EMBL/GenBank/DDBJ databases">
        <title>Depth-based differentiation of microbial function through sediment-hosted aquifers and enrichment of novel symbionts in the deep terrestrial subsurface.</title>
        <authorList>
            <person name="Probst A.J."/>
            <person name="Ladd B."/>
            <person name="Jarett J.K."/>
            <person name="Geller-Mcgrath D.E."/>
            <person name="Sieber C.M.K."/>
            <person name="Emerson J.B."/>
            <person name="Anantharaman K."/>
            <person name="Thomas B.C."/>
            <person name="Malmstrom R."/>
            <person name="Stieglmeier M."/>
            <person name="Klingl A."/>
            <person name="Woyke T."/>
            <person name="Ryan C.M."/>
            <person name="Banfield J.F."/>
        </authorList>
    </citation>
    <scope>NUCLEOTIDE SEQUENCE [LARGE SCALE GENOMIC DNA]</scope>
</reference>
<evidence type="ECO:0000259" key="10">
    <source>
        <dbReference type="PROSITE" id="PS51012"/>
    </source>
</evidence>
<evidence type="ECO:0000256" key="3">
    <source>
        <dbReference type="ARBA" id="ARBA00022448"/>
    </source>
</evidence>
<protein>
    <recommendedName>
        <fullName evidence="9">Transport permease protein</fullName>
    </recommendedName>
</protein>
<feature type="transmembrane region" description="Helical" evidence="9">
    <location>
        <begin position="44"/>
        <end position="66"/>
    </location>
</feature>
<dbReference type="PANTHER" id="PTHR30413:SF8">
    <property type="entry name" value="TRANSPORT PERMEASE PROTEIN"/>
    <property type="match status" value="1"/>
</dbReference>
<evidence type="ECO:0000256" key="2">
    <source>
        <dbReference type="ARBA" id="ARBA00007783"/>
    </source>
</evidence>
<dbReference type="AlphaFoldDB" id="A0A2M6WTQ9"/>
<dbReference type="Pfam" id="PF01061">
    <property type="entry name" value="ABC2_membrane"/>
    <property type="match status" value="1"/>
</dbReference>
<keyword evidence="8 9" id="KW-0472">Membrane</keyword>
<evidence type="ECO:0000256" key="5">
    <source>
        <dbReference type="ARBA" id="ARBA00022519"/>
    </source>
</evidence>
<keyword evidence="5" id="KW-0997">Cell inner membrane</keyword>
<feature type="transmembrane region" description="Helical" evidence="9">
    <location>
        <begin position="189"/>
        <end position="206"/>
    </location>
</feature>
<organism evidence="11 12">
    <name type="scientific">Candidatus Falkowbacteria bacterium CG10_big_fil_rev_8_21_14_0_10_37_14</name>
    <dbReference type="NCBI Taxonomy" id="1974561"/>
    <lineage>
        <taxon>Bacteria</taxon>
        <taxon>Candidatus Falkowiibacteriota</taxon>
    </lineage>
</organism>
<keyword evidence="6 9" id="KW-0812">Transmembrane</keyword>